<dbReference type="SUPFAM" id="SSF51064">
    <property type="entry name" value="Head domain of nucleotide exchange factor GrpE"/>
    <property type="match status" value="1"/>
</dbReference>
<dbReference type="NCBIfam" id="NF010738">
    <property type="entry name" value="PRK14140.1"/>
    <property type="match status" value="1"/>
</dbReference>
<comment type="subunit">
    <text evidence="3 10">Homodimer.</text>
</comment>
<evidence type="ECO:0000256" key="11">
    <source>
        <dbReference type="RuleBase" id="RU000639"/>
    </source>
</evidence>
<dbReference type="EMBL" id="CP011787">
    <property type="protein sequence ID" value="AKZ66133.1"/>
    <property type="molecule type" value="Genomic_DNA"/>
</dbReference>
<dbReference type="GO" id="GO:0042803">
    <property type="term" value="F:protein homodimerization activity"/>
    <property type="evidence" value="ECO:0007669"/>
    <property type="project" value="InterPro"/>
</dbReference>
<dbReference type="SUPFAM" id="SSF58014">
    <property type="entry name" value="Coiled-coil domain of nucleotide exchange factor GrpE"/>
    <property type="match status" value="1"/>
</dbReference>
<comment type="function">
    <text evidence="7 10 11">Participates actively in the response to hyperosmotic and heat shock by preventing the aggregation of stress-denatured proteins, in association with DnaK and GrpE. It is the nucleotide exchange factor for DnaK and may function as a thermosensor. Unfolded proteins bind initially to DnaJ; upon interaction with the DnaJ-bound protein, DnaK hydrolyzes its bound ATP, resulting in the formation of a stable complex. GrpE releases ADP from DnaK; ATP binding to DnaK triggers the release of the substrate protein, thus completing the reaction cycle. Several rounds of ATP-dependent interactions between DnaJ, DnaK and GrpE are required for fully efficient folding.</text>
</comment>
<dbReference type="Gene3D" id="3.90.20.20">
    <property type="match status" value="1"/>
</dbReference>
<dbReference type="InterPro" id="IPR000740">
    <property type="entry name" value="GrpE"/>
</dbReference>
<keyword evidence="6 10" id="KW-0143">Chaperone</keyword>
<dbReference type="KEGG" id="bcig:AB162_555"/>
<name>A0A0K2BM60_9GAMM</name>
<sequence>MISQENNTPDEQMLQNSEKMQDQLTAAEAETTTTTTVIDTKNEINERIEAIQHELLQMQQRERDNLLRAKAEIENMRRRSEIELEKAYKFSIERFATELLPVIDNLERALYMSDKSNSYIASTVEGIELTLKSLLDTVSKFGIEVVSKTNVPFNPDIHQAMTIQESENYPPNYVMIVMQKGYILHGRLIRPAMVTVSKAAANNP</sequence>
<dbReference type="PRINTS" id="PR00773">
    <property type="entry name" value="GRPEPROTEIN"/>
</dbReference>
<dbReference type="GO" id="GO:0051087">
    <property type="term" value="F:protein-folding chaperone binding"/>
    <property type="evidence" value="ECO:0007669"/>
    <property type="project" value="InterPro"/>
</dbReference>
<evidence type="ECO:0000256" key="7">
    <source>
        <dbReference type="ARBA" id="ARBA00053401"/>
    </source>
</evidence>
<dbReference type="PATRIC" id="fig|186490.8.peg.522"/>
<evidence type="ECO:0000256" key="3">
    <source>
        <dbReference type="ARBA" id="ARBA00011738"/>
    </source>
</evidence>
<evidence type="ECO:0000313" key="15">
    <source>
        <dbReference type="Proteomes" id="UP000056466"/>
    </source>
</evidence>
<evidence type="ECO:0000256" key="10">
    <source>
        <dbReference type="HAMAP-Rule" id="MF_01151"/>
    </source>
</evidence>
<evidence type="ECO:0000313" key="14">
    <source>
        <dbReference type="EMBL" id="AKZ66133.1"/>
    </source>
</evidence>
<evidence type="ECO:0000256" key="8">
    <source>
        <dbReference type="ARBA" id="ARBA00072274"/>
    </source>
</evidence>
<evidence type="ECO:0000256" key="6">
    <source>
        <dbReference type="ARBA" id="ARBA00023186"/>
    </source>
</evidence>
<dbReference type="OrthoDB" id="9789811at2"/>
<dbReference type="CDD" id="cd00446">
    <property type="entry name" value="GrpE"/>
    <property type="match status" value="1"/>
</dbReference>
<feature type="compositionally biased region" description="Low complexity" evidence="13">
    <location>
        <begin position="25"/>
        <end position="34"/>
    </location>
</feature>
<keyword evidence="15" id="KW-1185">Reference proteome</keyword>
<dbReference type="InterPro" id="IPR009012">
    <property type="entry name" value="GrpE_head"/>
</dbReference>
<evidence type="ECO:0000256" key="5">
    <source>
        <dbReference type="ARBA" id="ARBA00023016"/>
    </source>
</evidence>
<dbReference type="HAMAP" id="MF_01151">
    <property type="entry name" value="GrpE"/>
    <property type="match status" value="1"/>
</dbReference>
<evidence type="ECO:0000256" key="2">
    <source>
        <dbReference type="ARBA" id="ARBA00009054"/>
    </source>
</evidence>
<accession>A0A0K2BM60</accession>
<evidence type="ECO:0000256" key="9">
    <source>
        <dbReference type="ARBA" id="ARBA00076414"/>
    </source>
</evidence>
<reference evidence="14 15" key="1">
    <citation type="submission" date="2015-06" db="EMBL/GenBank/DDBJ databases">
        <title>Lineage-specific patterns of genome deterioration in obligate symbionts.</title>
        <authorList>
            <person name="Bennett G.M."/>
            <person name="McCutcheon J.P."/>
            <person name="McDonald B.R."/>
            <person name="Moran N.A."/>
        </authorList>
    </citation>
    <scope>NUCLEOTIDE SEQUENCE [LARGE SCALE GENOMIC DNA]</scope>
    <source>
        <strain evidence="14 15">B-GSS</strain>
    </source>
</reference>
<evidence type="ECO:0000256" key="12">
    <source>
        <dbReference type="RuleBase" id="RU004478"/>
    </source>
</evidence>
<comment type="subcellular location">
    <subcellularLocation>
        <location evidence="1 10">Cytoplasm</location>
    </subcellularLocation>
</comment>
<evidence type="ECO:0000256" key="13">
    <source>
        <dbReference type="SAM" id="MobiDB-lite"/>
    </source>
</evidence>
<dbReference type="GO" id="GO:0051082">
    <property type="term" value="F:unfolded protein binding"/>
    <property type="evidence" value="ECO:0007669"/>
    <property type="project" value="TreeGrafter"/>
</dbReference>
<keyword evidence="5 10" id="KW-0346">Stress response</keyword>
<dbReference type="Proteomes" id="UP000056466">
    <property type="component" value="Chromosome"/>
</dbReference>
<dbReference type="PROSITE" id="PS01071">
    <property type="entry name" value="GRPE"/>
    <property type="match status" value="1"/>
</dbReference>
<evidence type="ECO:0000256" key="4">
    <source>
        <dbReference type="ARBA" id="ARBA00022490"/>
    </source>
</evidence>
<organism evidence="14 15">
    <name type="scientific">Candidatus Palibaumannia cicadellinicola</name>
    <dbReference type="NCBI Taxonomy" id="186490"/>
    <lineage>
        <taxon>Bacteria</taxon>
        <taxon>Pseudomonadati</taxon>
        <taxon>Pseudomonadota</taxon>
        <taxon>Gammaproteobacteria</taxon>
        <taxon>Candidatus Palibaumannia</taxon>
    </lineage>
</organism>
<dbReference type="PANTHER" id="PTHR21237:SF23">
    <property type="entry name" value="GRPE PROTEIN HOMOLOG, MITOCHONDRIAL"/>
    <property type="match status" value="1"/>
</dbReference>
<feature type="compositionally biased region" description="Polar residues" evidence="13">
    <location>
        <begin position="1"/>
        <end position="24"/>
    </location>
</feature>
<feature type="region of interest" description="Disordered" evidence="13">
    <location>
        <begin position="1"/>
        <end position="34"/>
    </location>
</feature>
<gene>
    <name evidence="10 14" type="primary">grpE</name>
    <name evidence="14" type="ORF">AB162_555</name>
</gene>
<comment type="similarity">
    <text evidence="2 10 12">Belongs to the GrpE family.</text>
</comment>
<dbReference type="GO" id="GO:0000774">
    <property type="term" value="F:adenyl-nucleotide exchange factor activity"/>
    <property type="evidence" value="ECO:0007669"/>
    <property type="project" value="InterPro"/>
</dbReference>
<proteinExistence type="inferred from homology"/>
<dbReference type="AlphaFoldDB" id="A0A0K2BM60"/>
<dbReference type="Gene3D" id="2.30.22.10">
    <property type="entry name" value="Head domain of nucleotide exchange factor GrpE"/>
    <property type="match status" value="1"/>
</dbReference>
<dbReference type="RefSeq" id="WP_053097286.1">
    <property type="nucleotide sequence ID" value="NZ_CP011787.1"/>
</dbReference>
<dbReference type="InterPro" id="IPR013805">
    <property type="entry name" value="GrpE_CC"/>
</dbReference>
<dbReference type="GO" id="GO:0005829">
    <property type="term" value="C:cytosol"/>
    <property type="evidence" value="ECO:0007669"/>
    <property type="project" value="TreeGrafter"/>
</dbReference>
<dbReference type="Pfam" id="PF01025">
    <property type="entry name" value="GrpE"/>
    <property type="match status" value="1"/>
</dbReference>
<evidence type="ECO:0000256" key="1">
    <source>
        <dbReference type="ARBA" id="ARBA00004496"/>
    </source>
</evidence>
<protein>
    <recommendedName>
        <fullName evidence="8 10">Protein GrpE</fullName>
    </recommendedName>
    <alternativeName>
        <fullName evidence="9 10">HSP-70 cofactor</fullName>
    </alternativeName>
</protein>
<dbReference type="FunFam" id="2.30.22.10:FF:000001">
    <property type="entry name" value="Protein GrpE"/>
    <property type="match status" value="1"/>
</dbReference>
<dbReference type="PANTHER" id="PTHR21237">
    <property type="entry name" value="GRPE PROTEIN"/>
    <property type="match status" value="1"/>
</dbReference>
<dbReference type="NCBIfam" id="NF010748">
    <property type="entry name" value="PRK14150.1"/>
    <property type="match status" value="1"/>
</dbReference>
<dbReference type="GO" id="GO:0006457">
    <property type="term" value="P:protein folding"/>
    <property type="evidence" value="ECO:0007669"/>
    <property type="project" value="InterPro"/>
</dbReference>
<keyword evidence="4 10" id="KW-0963">Cytoplasm</keyword>